<dbReference type="KEGG" id="asue:F2A31_15305"/>
<dbReference type="SUPFAM" id="SSF88713">
    <property type="entry name" value="Glycoside hydrolase/deacetylase"/>
    <property type="match status" value="1"/>
</dbReference>
<reference evidence="2 3" key="1">
    <citation type="submission" date="2019-09" db="EMBL/GenBank/DDBJ databases">
        <title>Acinetobacter sp. C16S1 isolated from saline soil.</title>
        <authorList>
            <person name="Xu L."/>
            <person name="Sun J.-Q."/>
        </authorList>
    </citation>
    <scope>NUCLEOTIDE SEQUENCE [LARGE SCALE GENOMIC DNA]</scope>
    <source>
        <strain evidence="2 3">C16S1</strain>
    </source>
</reference>
<dbReference type="GO" id="GO:0005975">
    <property type="term" value="P:carbohydrate metabolic process"/>
    <property type="evidence" value="ECO:0007669"/>
    <property type="project" value="InterPro"/>
</dbReference>
<evidence type="ECO:0000313" key="2">
    <source>
        <dbReference type="EMBL" id="QER41192.1"/>
    </source>
</evidence>
<accession>A0A5P1UYE2</accession>
<gene>
    <name evidence="2" type="ORF">F2A31_15305</name>
</gene>
<dbReference type="Gene3D" id="3.20.20.370">
    <property type="entry name" value="Glycoside hydrolase/deacetylase"/>
    <property type="match status" value="1"/>
</dbReference>
<evidence type="ECO:0000313" key="3">
    <source>
        <dbReference type="Proteomes" id="UP000325177"/>
    </source>
</evidence>
<dbReference type="EMBL" id="CP043909">
    <property type="protein sequence ID" value="QER41192.1"/>
    <property type="molecule type" value="Genomic_DNA"/>
</dbReference>
<dbReference type="InterPro" id="IPR011330">
    <property type="entry name" value="Glyco_hydro/deAcase_b/a-brl"/>
</dbReference>
<feature type="domain" description="DUF7033" evidence="1">
    <location>
        <begin position="2"/>
        <end position="84"/>
    </location>
</feature>
<dbReference type="Pfam" id="PF23019">
    <property type="entry name" value="DUF7033"/>
    <property type="match status" value="1"/>
</dbReference>
<dbReference type="AlphaFoldDB" id="A0A5P1UYE2"/>
<evidence type="ECO:0000259" key="1">
    <source>
        <dbReference type="Pfam" id="PF23019"/>
    </source>
</evidence>
<protein>
    <recommendedName>
        <fullName evidence="1">DUF7033 domain-containing protein</fullName>
    </recommendedName>
</protein>
<proteinExistence type="predicted"/>
<dbReference type="Proteomes" id="UP000325177">
    <property type="component" value="Chromosome"/>
</dbReference>
<sequence length="339" mass="40666">MLGLAYWCLNRLEEIGVETLDNHGRYFYKESHAFRYGYLEFPIVDQWLDILRQVILRSWPEIKLKEHKYEMVVTHDVDRPSRYLFCKSFSQFFKFALYDLKVDKNLLAFVKSFWSYVNKEELHPFDPYNTFEWIMDVSERNNIISRFYFICGGDTILDADYKITDSAIIRLIERITNRNHEIGLHPSYGTYLSKNMIHNEIRNLREVLPDYNQDVGGRMHYLRFKYPDTLRNLEAAGLVYDSTLGYAEHIGFRCGTSFEYVPFDPVENRIINIKIIPLIFMDVTLYSYMGLKLDETSLRRVQELKRKCYIFGGRFTILWHNSNFTKLMQKEFYEKLFKL</sequence>
<organism evidence="2 3">
    <name type="scientific">Acinetobacter suaedae</name>
    <dbReference type="NCBI Taxonomy" id="2609668"/>
    <lineage>
        <taxon>Bacteria</taxon>
        <taxon>Pseudomonadati</taxon>
        <taxon>Pseudomonadota</taxon>
        <taxon>Gammaproteobacteria</taxon>
        <taxon>Moraxellales</taxon>
        <taxon>Moraxellaceae</taxon>
        <taxon>Acinetobacter</taxon>
    </lineage>
</organism>
<keyword evidence="3" id="KW-1185">Reference proteome</keyword>
<name>A0A5P1UYE2_9GAMM</name>
<dbReference type="CDD" id="cd10931">
    <property type="entry name" value="CE4_u7"/>
    <property type="match status" value="1"/>
</dbReference>
<dbReference type="InterPro" id="IPR054297">
    <property type="entry name" value="DUF7033"/>
</dbReference>